<protein>
    <recommendedName>
        <fullName evidence="1">BTB domain-containing protein</fullName>
    </recommendedName>
</protein>
<dbReference type="SUPFAM" id="SSF54695">
    <property type="entry name" value="POZ domain"/>
    <property type="match status" value="1"/>
</dbReference>
<organism evidence="2 3">
    <name type="scientific">Meganyctiphanes norvegica</name>
    <name type="common">Northern krill</name>
    <name type="synonym">Thysanopoda norvegica</name>
    <dbReference type="NCBI Taxonomy" id="48144"/>
    <lineage>
        <taxon>Eukaryota</taxon>
        <taxon>Metazoa</taxon>
        <taxon>Ecdysozoa</taxon>
        <taxon>Arthropoda</taxon>
        <taxon>Crustacea</taxon>
        <taxon>Multicrustacea</taxon>
        <taxon>Malacostraca</taxon>
        <taxon>Eumalacostraca</taxon>
        <taxon>Eucarida</taxon>
        <taxon>Euphausiacea</taxon>
        <taxon>Euphausiidae</taxon>
        <taxon>Meganyctiphanes</taxon>
    </lineage>
</organism>
<evidence type="ECO:0000313" key="3">
    <source>
        <dbReference type="Proteomes" id="UP001497623"/>
    </source>
</evidence>
<sequence>MISMEEPMKQKWEAKHEDPPACNPTQCLTQLLRSKAMADLTVCISGHNENFKVHRLVLAMWSSVFQAMLFGPMANGDTITLVEESPEAFSWLLNYMYTGDIEFPSVELALQVYVLANKYLMIHLQTVCSEFLSNKLTAENAPEILNIATLLKNEMLIDKFTEVLSQSQDTFWFSPTIGSFSRDSLEQILKKDFYVSSESIIFKGILSWCRTHLESKKEEITTKTLRKEFETFFPCIRFLAMSFEEFVKEVLSEGILTLQEVTAIQLNIAGVPDIVLPTLFSYKKESRKKFHASELKKCHIIDTGVRIIDCPNENTGVRIIDCPNESTVSDPDILDKIQTKNVIYVNKLEYESDIGYRGTLKVKDSDGQELRSVQFDGRVAEFDMPLKLQPGEKYTFNLSGSAPVTRYKDSNRIKDNGLISGCMSNYYTTNCVLHYWE</sequence>
<dbReference type="PROSITE" id="PS50097">
    <property type="entry name" value="BTB"/>
    <property type="match status" value="1"/>
</dbReference>
<gene>
    <name evidence="2" type="ORF">MNOR_LOCUS155</name>
</gene>
<dbReference type="InterPro" id="IPR011705">
    <property type="entry name" value="BACK"/>
</dbReference>
<dbReference type="PANTHER" id="PTHR45774">
    <property type="entry name" value="BTB/POZ DOMAIN-CONTAINING"/>
    <property type="match status" value="1"/>
</dbReference>
<keyword evidence="3" id="KW-1185">Reference proteome</keyword>
<dbReference type="InterPro" id="IPR011333">
    <property type="entry name" value="SKP1/BTB/POZ_sf"/>
</dbReference>
<dbReference type="Pfam" id="PF07707">
    <property type="entry name" value="BACK"/>
    <property type="match status" value="1"/>
</dbReference>
<dbReference type="Gene3D" id="3.30.710.10">
    <property type="entry name" value="Potassium Channel Kv1.1, Chain A"/>
    <property type="match status" value="1"/>
</dbReference>
<name>A0AAV2PFX4_MEGNR</name>
<dbReference type="EMBL" id="CAXKWB010000028">
    <property type="protein sequence ID" value="CAL4058711.1"/>
    <property type="molecule type" value="Genomic_DNA"/>
</dbReference>
<dbReference type="CDD" id="cd18186">
    <property type="entry name" value="BTB_POZ_ZBTB_KLHL-like"/>
    <property type="match status" value="1"/>
</dbReference>
<dbReference type="AlphaFoldDB" id="A0AAV2PFX4"/>
<dbReference type="InterPro" id="IPR000210">
    <property type="entry name" value="BTB/POZ_dom"/>
</dbReference>
<reference evidence="2 3" key="1">
    <citation type="submission" date="2024-05" db="EMBL/GenBank/DDBJ databases">
        <authorList>
            <person name="Wallberg A."/>
        </authorList>
    </citation>
    <scope>NUCLEOTIDE SEQUENCE [LARGE SCALE GENOMIC DNA]</scope>
</reference>
<evidence type="ECO:0000259" key="1">
    <source>
        <dbReference type="PROSITE" id="PS50097"/>
    </source>
</evidence>
<dbReference type="PANTHER" id="PTHR45774:SF3">
    <property type="entry name" value="BTB (POZ) DOMAIN-CONTAINING 2B-RELATED"/>
    <property type="match status" value="1"/>
</dbReference>
<comment type="caution">
    <text evidence="2">The sequence shown here is derived from an EMBL/GenBank/DDBJ whole genome shotgun (WGS) entry which is preliminary data.</text>
</comment>
<accession>A0AAV2PFX4</accession>
<feature type="non-terminal residue" evidence="2">
    <location>
        <position position="437"/>
    </location>
</feature>
<dbReference type="Proteomes" id="UP001497623">
    <property type="component" value="Unassembled WGS sequence"/>
</dbReference>
<evidence type="ECO:0000313" key="2">
    <source>
        <dbReference type="EMBL" id="CAL4058711.1"/>
    </source>
</evidence>
<feature type="domain" description="BTB" evidence="1">
    <location>
        <begin position="38"/>
        <end position="105"/>
    </location>
</feature>
<dbReference type="Gene3D" id="1.25.40.420">
    <property type="match status" value="1"/>
</dbReference>
<dbReference type="SMART" id="SM00225">
    <property type="entry name" value="BTB"/>
    <property type="match status" value="1"/>
</dbReference>
<proteinExistence type="predicted"/>
<dbReference type="Pfam" id="PF00651">
    <property type="entry name" value="BTB"/>
    <property type="match status" value="1"/>
</dbReference>